<feature type="compositionally biased region" description="Basic and acidic residues" evidence="2">
    <location>
        <begin position="242"/>
        <end position="259"/>
    </location>
</feature>
<name>A0A918XHF6_9ACTN</name>
<evidence type="ECO:0000256" key="1">
    <source>
        <dbReference type="PROSITE-ProRule" id="PRU00244"/>
    </source>
</evidence>
<evidence type="ECO:0000256" key="2">
    <source>
        <dbReference type="SAM" id="MobiDB-lite"/>
    </source>
</evidence>
<feature type="transmembrane region" description="Helical" evidence="1">
    <location>
        <begin position="209"/>
        <end position="235"/>
    </location>
</feature>
<keyword evidence="1" id="KW-1133">Transmembrane helix</keyword>
<feature type="transmembrane region" description="Helical" evidence="1">
    <location>
        <begin position="80"/>
        <end position="102"/>
    </location>
</feature>
<proteinExistence type="predicted"/>
<dbReference type="AlphaFoldDB" id="A0A918XHF6"/>
<dbReference type="RefSeq" id="WP_193518270.1">
    <property type="nucleotide sequence ID" value="NZ_BMXL01000019.1"/>
</dbReference>
<feature type="domain" description="MHYT" evidence="3">
    <location>
        <begin position="7"/>
        <end position="196"/>
    </location>
</feature>
<feature type="transmembrane region" description="Helical" evidence="1">
    <location>
        <begin position="13"/>
        <end position="32"/>
    </location>
</feature>
<feature type="transmembrane region" description="Helical" evidence="1">
    <location>
        <begin position="169"/>
        <end position="189"/>
    </location>
</feature>
<reference evidence="4 5" key="1">
    <citation type="journal article" date="2014" name="Int. J. Syst. Evol. Microbiol.">
        <title>Complete genome sequence of Corynebacterium casei LMG S-19264T (=DSM 44701T), isolated from a smear-ripened cheese.</title>
        <authorList>
            <consortium name="US DOE Joint Genome Institute (JGI-PGF)"/>
            <person name="Walter F."/>
            <person name="Albersmeier A."/>
            <person name="Kalinowski J."/>
            <person name="Ruckert C."/>
        </authorList>
    </citation>
    <scope>NUCLEOTIDE SEQUENCE [LARGE SCALE GENOMIC DNA]</scope>
    <source>
        <strain evidence="4 5">KCTC 19473</strain>
    </source>
</reference>
<sequence>MFDLYDQGWIIPALAYLVSVIGSYLGLSFAARARRSTGFSRWQWLGLAALTLGGVAVWSMHFIAMMGFSAPGAAIRYDTFLTVVSGITAVVVMGVALSLTLFENSVGRLLLSGTVAGLGVVTMHYTGMASMNTHGEMHHDLFWVTAATLIALVAATVALWCASRLDGQPAIIVAAVLMGAAVTLMHYTGMVGVHVGEPETTPHGNPEGVAAFDLLLPLIVGLFVFVLICSLFLLLGPDDDRHRPSERTVRHAPEEREVPGGDAFRPRHHRDGTRTEDLWPPQQGPRR</sequence>
<dbReference type="PANTHER" id="PTHR35152:SF1">
    <property type="entry name" value="DOMAIN SIGNALLING PROTEIN, PUTATIVE (AFU_ORTHOLOGUE AFUA_5G11310)-RELATED"/>
    <property type="match status" value="1"/>
</dbReference>
<keyword evidence="1" id="KW-0812">Transmembrane</keyword>
<accession>A0A918XHF6</accession>
<protein>
    <submittedName>
        <fullName evidence="4">Membrane protein</fullName>
    </submittedName>
</protein>
<feature type="region of interest" description="Disordered" evidence="2">
    <location>
        <begin position="242"/>
        <end position="287"/>
    </location>
</feature>
<comment type="caution">
    <text evidence="4">The sequence shown here is derived from an EMBL/GenBank/DDBJ whole genome shotgun (WGS) entry which is preliminary data.</text>
</comment>
<evidence type="ECO:0000313" key="5">
    <source>
        <dbReference type="Proteomes" id="UP000654947"/>
    </source>
</evidence>
<feature type="transmembrane region" description="Helical" evidence="1">
    <location>
        <begin position="109"/>
        <end position="129"/>
    </location>
</feature>
<dbReference type="InterPro" id="IPR005330">
    <property type="entry name" value="MHYT_dom"/>
</dbReference>
<dbReference type="PANTHER" id="PTHR35152">
    <property type="entry name" value="DOMAIN SIGNALLING PROTEIN, PUTATIVE (AFU_ORTHOLOGUE AFUA_5G11310)-RELATED"/>
    <property type="match status" value="1"/>
</dbReference>
<feature type="transmembrane region" description="Helical" evidence="1">
    <location>
        <begin position="44"/>
        <end position="68"/>
    </location>
</feature>
<keyword evidence="5" id="KW-1185">Reference proteome</keyword>
<evidence type="ECO:0000313" key="4">
    <source>
        <dbReference type="EMBL" id="GHD30903.1"/>
    </source>
</evidence>
<organism evidence="4 5">
    <name type="scientific">Nocardiopsis kunsanensis</name>
    <dbReference type="NCBI Taxonomy" id="141693"/>
    <lineage>
        <taxon>Bacteria</taxon>
        <taxon>Bacillati</taxon>
        <taxon>Actinomycetota</taxon>
        <taxon>Actinomycetes</taxon>
        <taxon>Streptosporangiales</taxon>
        <taxon>Nocardiopsidaceae</taxon>
        <taxon>Nocardiopsis</taxon>
    </lineage>
</organism>
<evidence type="ECO:0000259" key="3">
    <source>
        <dbReference type="PROSITE" id="PS50924"/>
    </source>
</evidence>
<gene>
    <name evidence="4" type="ORF">GCM10007147_33110</name>
</gene>
<dbReference type="GO" id="GO:0016020">
    <property type="term" value="C:membrane"/>
    <property type="evidence" value="ECO:0007669"/>
    <property type="project" value="UniProtKB-UniRule"/>
</dbReference>
<dbReference type="EMBL" id="BMXL01000019">
    <property type="protein sequence ID" value="GHD30903.1"/>
    <property type="molecule type" value="Genomic_DNA"/>
</dbReference>
<dbReference type="Pfam" id="PF03707">
    <property type="entry name" value="MHYT"/>
    <property type="match status" value="2"/>
</dbReference>
<feature type="transmembrane region" description="Helical" evidence="1">
    <location>
        <begin position="141"/>
        <end position="162"/>
    </location>
</feature>
<keyword evidence="1" id="KW-0472">Membrane</keyword>
<dbReference type="PROSITE" id="PS50924">
    <property type="entry name" value="MHYT"/>
    <property type="match status" value="1"/>
</dbReference>
<dbReference type="Proteomes" id="UP000654947">
    <property type="component" value="Unassembled WGS sequence"/>
</dbReference>